<evidence type="ECO:0000313" key="1">
    <source>
        <dbReference type="EMBL" id="CAJ1966272.1"/>
    </source>
</evidence>
<name>A0AAD2G8H2_9STRA</name>
<proteinExistence type="predicted"/>
<comment type="caution">
    <text evidence="1">The sequence shown here is derived from an EMBL/GenBank/DDBJ whole genome shotgun (WGS) entry which is preliminary data.</text>
</comment>
<reference evidence="1" key="1">
    <citation type="submission" date="2023-08" db="EMBL/GenBank/DDBJ databases">
        <authorList>
            <person name="Audoor S."/>
            <person name="Bilcke G."/>
        </authorList>
    </citation>
    <scope>NUCLEOTIDE SEQUENCE</scope>
</reference>
<dbReference type="EMBL" id="CAKOGP040002269">
    <property type="protein sequence ID" value="CAJ1966272.1"/>
    <property type="molecule type" value="Genomic_DNA"/>
</dbReference>
<sequence>MLQELCQTVGSVSSSLQERNLRTKESLEPYLESITSRGDGASNNANDNASLLLNINSQTVELVFHAGLDLILAGHSQLVAKLYQCFQTMLQQWRILSPDNQKRIQLLIKSKGKNNPFPNHIIS</sequence>
<organism evidence="1 2">
    <name type="scientific">Cylindrotheca closterium</name>
    <dbReference type="NCBI Taxonomy" id="2856"/>
    <lineage>
        <taxon>Eukaryota</taxon>
        <taxon>Sar</taxon>
        <taxon>Stramenopiles</taxon>
        <taxon>Ochrophyta</taxon>
        <taxon>Bacillariophyta</taxon>
        <taxon>Bacillariophyceae</taxon>
        <taxon>Bacillariophycidae</taxon>
        <taxon>Bacillariales</taxon>
        <taxon>Bacillariaceae</taxon>
        <taxon>Cylindrotheca</taxon>
    </lineage>
</organism>
<protein>
    <submittedName>
        <fullName evidence="1">Uncharacterized protein</fullName>
    </submittedName>
</protein>
<dbReference type="Proteomes" id="UP001295423">
    <property type="component" value="Unassembled WGS sequence"/>
</dbReference>
<dbReference type="AlphaFoldDB" id="A0AAD2G8H2"/>
<keyword evidence="2" id="KW-1185">Reference proteome</keyword>
<accession>A0AAD2G8H2</accession>
<evidence type="ECO:0000313" key="2">
    <source>
        <dbReference type="Proteomes" id="UP001295423"/>
    </source>
</evidence>
<gene>
    <name evidence="1" type="ORF">CYCCA115_LOCUS21855</name>
</gene>